<dbReference type="EMBL" id="UYSU01032167">
    <property type="protein sequence ID" value="VDL88471.1"/>
    <property type="molecule type" value="Genomic_DNA"/>
</dbReference>
<evidence type="ECO:0000313" key="3">
    <source>
        <dbReference type="Proteomes" id="UP000275846"/>
    </source>
</evidence>
<feature type="compositionally biased region" description="Low complexity" evidence="1">
    <location>
        <begin position="75"/>
        <end position="92"/>
    </location>
</feature>
<accession>A0A183SCY8</accession>
<dbReference type="AlphaFoldDB" id="A0A183SCY8"/>
<keyword evidence="3" id="KW-1185">Reference proteome</keyword>
<dbReference type="Proteomes" id="UP000275846">
    <property type="component" value="Unassembled WGS sequence"/>
</dbReference>
<reference evidence="2 3" key="2">
    <citation type="submission" date="2018-11" db="EMBL/GenBank/DDBJ databases">
        <authorList>
            <consortium name="Pathogen Informatics"/>
        </authorList>
    </citation>
    <scope>NUCLEOTIDE SEQUENCE [LARGE SCALE GENOMIC DNA]</scope>
    <source>
        <strain evidence="2 3">NST_G2</strain>
    </source>
</reference>
<gene>
    <name evidence="2" type="ORF">SSLN_LOCUS2086</name>
</gene>
<name>A0A183SCY8_SCHSO</name>
<organism evidence="4">
    <name type="scientific">Schistocephalus solidus</name>
    <name type="common">Tapeworm</name>
    <dbReference type="NCBI Taxonomy" id="70667"/>
    <lineage>
        <taxon>Eukaryota</taxon>
        <taxon>Metazoa</taxon>
        <taxon>Spiralia</taxon>
        <taxon>Lophotrochozoa</taxon>
        <taxon>Platyhelminthes</taxon>
        <taxon>Cestoda</taxon>
        <taxon>Eucestoda</taxon>
        <taxon>Diphyllobothriidea</taxon>
        <taxon>Diphyllobothriidae</taxon>
        <taxon>Schistocephalus</taxon>
    </lineage>
</organism>
<evidence type="ECO:0000313" key="2">
    <source>
        <dbReference type="EMBL" id="VDL88471.1"/>
    </source>
</evidence>
<dbReference type="WBParaSite" id="SSLN_0000215601-mRNA-1">
    <property type="protein sequence ID" value="SSLN_0000215601-mRNA-1"/>
    <property type="gene ID" value="SSLN_0000215601"/>
</dbReference>
<evidence type="ECO:0000256" key="1">
    <source>
        <dbReference type="SAM" id="MobiDB-lite"/>
    </source>
</evidence>
<evidence type="ECO:0000313" key="4">
    <source>
        <dbReference type="WBParaSite" id="SSLN_0000215601-mRNA-1"/>
    </source>
</evidence>
<proteinExistence type="predicted"/>
<sequence>MSIYFPAPFIFNEPGHEVNPATCFAAATNTCSKFKCVNVEHKGSSGLSQGRYSSRPCGCHCYGWTDPIEGEGLNSSYHSSPDSSTSPLGSAR</sequence>
<reference evidence="4" key="1">
    <citation type="submission" date="2016-06" db="UniProtKB">
        <authorList>
            <consortium name="WormBaseParasite"/>
        </authorList>
    </citation>
    <scope>IDENTIFICATION</scope>
</reference>
<protein>
    <submittedName>
        <fullName evidence="4">Secreted protein</fullName>
    </submittedName>
</protein>
<feature type="region of interest" description="Disordered" evidence="1">
    <location>
        <begin position="73"/>
        <end position="92"/>
    </location>
</feature>